<dbReference type="EMBL" id="FNUS01000001">
    <property type="protein sequence ID" value="SEF43909.1"/>
    <property type="molecule type" value="Genomic_DNA"/>
</dbReference>
<dbReference type="Pfam" id="PF22599">
    <property type="entry name" value="SecDF_P1_head"/>
    <property type="match status" value="1"/>
</dbReference>
<dbReference type="Pfam" id="PF09832">
    <property type="entry name" value="DUF2059"/>
    <property type="match status" value="1"/>
</dbReference>
<evidence type="ECO:0000313" key="3">
    <source>
        <dbReference type="EMBL" id="SEF43909.1"/>
    </source>
</evidence>
<dbReference type="InterPro" id="IPR054384">
    <property type="entry name" value="SecDF_P1_head"/>
</dbReference>
<evidence type="ECO:0000259" key="1">
    <source>
        <dbReference type="Pfam" id="PF09832"/>
    </source>
</evidence>
<gene>
    <name evidence="3" type="ORF">SAMN05421847_0005</name>
</gene>
<accession>A0A1H5RZY8</accession>
<dbReference type="RefSeq" id="WP_103912083.1">
    <property type="nucleotide sequence ID" value="NZ_FNUS01000001.1"/>
</dbReference>
<dbReference type="AlphaFoldDB" id="A0A1H5RZY8"/>
<reference evidence="4" key="1">
    <citation type="submission" date="2016-10" db="EMBL/GenBank/DDBJ databases">
        <authorList>
            <person name="Varghese N."/>
            <person name="Submissions S."/>
        </authorList>
    </citation>
    <scope>NUCLEOTIDE SEQUENCE [LARGE SCALE GENOMIC DNA]</scope>
    <source>
        <strain evidence="4">DSM 21580</strain>
    </source>
</reference>
<dbReference type="InterPro" id="IPR018637">
    <property type="entry name" value="DUF2059"/>
</dbReference>
<evidence type="ECO:0000259" key="2">
    <source>
        <dbReference type="Pfam" id="PF22599"/>
    </source>
</evidence>
<dbReference type="Gene3D" id="3.30.1360.200">
    <property type="match status" value="1"/>
</dbReference>
<dbReference type="Proteomes" id="UP000236738">
    <property type="component" value="Unassembled WGS sequence"/>
</dbReference>
<keyword evidence="4" id="KW-1185">Reference proteome</keyword>
<dbReference type="OrthoDB" id="1245443at2"/>
<protein>
    <submittedName>
        <fullName evidence="3">Uncharacterized protein</fullName>
    </submittedName>
</protein>
<name>A0A1H5RZY8_9FLAO</name>
<feature type="domain" description="SecDF P1 head subdomain" evidence="2">
    <location>
        <begin position="177"/>
        <end position="265"/>
    </location>
</feature>
<proteinExistence type="predicted"/>
<feature type="domain" description="DUF2059" evidence="1">
    <location>
        <begin position="73"/>
        <end position="109"/>
    </location>
</feature>
<sequence length="272" mass="31316">MRKIFQLVFILCAAILFSQNKEQKIEYILKTSKTLEGFKSLLIEMRIDPLKNMTSKADSLKIIEIEKNLTDEEILKRLSKGFSETFNDAEIDDIYKFYNTSAGKKMVNNYENLERNYQNNFKDIFDELGKIMENVNQKNQEEADKNKEDPVAINKEDGFYFVVNKDESSNLKLKDFKLSANPAIKKSDILAVKKISDDLGRFAIDFILTQEGASKFKILTENNLRKPIAIVLNKMLVSAPIVQSVIPNGRIQISGNFTEKEVDDMIENFQKK</sequence>
<evidence type="ECO:0000313" key="4">
    <source>
        <dbReference type="Proteomes" id="UP000236738"/>
    </source>
</evidence>
<organism evidence="3 4">
    <name type="scientific">Halpernia humi</name>
    <dbReference type="NCBI Taxonomy" id="493375"/>
    <lineage>
        <taxon>Bacteria</taxon>
        <taxon>Pseudomonadati</taxon>
        <taxon>Bacteroidota</taxon>
        <taxon>Flavobacteriia</taxon>
        <taxon>Flavobacteriales</taxon>
        <taxon>Weeksellaceae</taxon>
        <taxon>Chryseobacterium group</taxon>
        <taxon>Halpernia</taxon>
    </lineage>
</organism>